<dbReference type="PANTHER" id="PTHR30153">
    <property type="entry name" value="REPLICATIVE DNA HELICASE DNAB"/>
    <property type="match status" value="1"/>
</dbReference>
<feature type="domain" description="SF4 helicase" evidence="1">
    <location>
        <begin position="150"/>
        <end position="426"/>
    </location>
</feature>
<sequence length="426" mass="47495">MNETEGFILAKLMQKPSLIHTVSVQPNWFAERPLQELVAYMVKLDGDWRGERDLHDRFTLDHAGESQAINWQEIDEDGRWHYAMDDVLDGMRRQYLTRQAQAAARNYAIHATTDGLATLKDAVSALDADAQAVVGRNTEELGKDFEERLNKDDEAGIKTFFSIDSALGGGFHGGQLITIGARPAVGKSAFAVNLIQKAQQNNDNMTLDLFALEMADSENYNRLLQLETGIPSKKFRVPKKFLSADQKKSARAAVTRLNGWNLSIYDGATTASQIISIITKRAQAAQMGHYLAIVDYLQLVEPERQTGNRVTDVATITRAFKIATTELNVPIIMLSQLNRESAKRDNKGPELFDLRESGSIEQDSNMVGFLINGDMDNGEITTSEPTGDEYKRPIVFKIAKNREGPLTSIPFVFIPDKMEFYPAVMG</sequence>
<dbReference type="GO" id="GO:0006260">
    <property type="term" value="P:DNA replication"/>
    <property type="evidence" value="ECO:0007669"/>
    <property type="project" value="InterPro"/>
</dbReference>
<dbReference type="PANTHER" id="PTHR30153:SF2">
    <property type="entry name" value="REPLICATIVE DNA HELICASE"/>
    <property type="match status" value="1"/>
</dbReference>
<dbReference type="GO" id="GO:0005829">
    <property type="term" value="C:cytosol"/>
    <property type="evidence" value="ECO:0007669"/>
    <property type="project" value="TreeGrafter"/>
</dbReference>
<dbReference type="InterPro" id="IPR027417">
    <property type="entry name" value="P-loop_NTPase"/>
</dbReference>
<dbReference type="KEGG" id="lhb:D1010_07195"/>
<dbReference type="SUPFAM" id="SSF52540">
    <property type="entry name" value="P-loop containing nucleoside triphosphate hydrolases"/>
    <property type="match status" value="1"/>
</dbReference>
<gene>
    <name evidence="2" type="ORF">D1010_07195</name>
</gene>
<dbReference type="Gene3D" id="3.40.50.300">
    <property type="entry name" value="P-loop containing nucleotide triphosphate hydrolases"/>
    <property type="match status" value="1"/>
</dbReference>
<evidence type="ECO:0000259" key="1">
    <source>
        <dbReference type="PROSITE" id="PS51199"/>
    </source>
</evidence>
<keyword evidence="2" id="KW-0547">Nucleotide-binding</keyword>
<organism evidence="2 3">
    <name type="scientific">Schleiferilactobacillus harbinensis</name>
    <dbReference type="NCBI Taxonomy" id="304207"/>
    <lineage>
        <taxon>Bacteria</taxon>
        <taxon>Bacillati</taxon>
        <taxon>Bacillota</taxon>
        <taxon>Bacilli</taxon>
        <taxon>Lactobacillales</taxon>
        <taxon>Lactobacillaceae</taxon>
        <taxon>Schleiferilactobacillus</taxon>
    </lineage>
</organism>
<dbReference type="RefSeq" id="WP_152260602.1">
    <property type="nucleotide sequence ID" value="NZ_CP045143.1"/>
</dbReference>
<protein>
    <submittedName>
        <fullName evidence="2">DNA helicase</fullName>
    </submittedName>
</protein>
<dbReference type="Pfam" id="PF03796">
    <property type="entry name" value="DnaB_C"/>
    <property type="match status" value="1"/>
</dbReference>
<keyword evidence="2" id="KW-0347">Helicase</keyword>
<dbReference type="EMBL" id="CP045143">
    <property type="protein sequence ID" value="QFR23202.1"/>
    <property type="molecule type" value="Genomic_DNA"/>
</dbReference>
<dbReference type="AlphaFoldDB" id="A0A5P8M3X4"/>
<reference evidence="2 3" key="1">
    <citation type="submission" date="2019-10" db="EMBL/GenBank/DDBJ databases">
        <title>The completed genome of Lactobacillus harbinensis M1.</title>
        <authorList>
            <person name="Zheng Y."/>
        </authorList>
    </citation>
    <scope>NUCLEOTIDE SEQUENCE [LARGE SCALE GENOMIC DNA]</scope>
    <source>
        <strain evidence="2 3">M1</strain>
    </source>
</reference>
<keyword evidence="2" id="KW-0067">ATP-binding</keyword>
<dbReference type="GO" id="GO:0003678">
    <property type="term" value="F:DNA helicase activity"/>
    <property type="evidence" value="ECO:0007669"/>
    <property type="project" value="InterPro"/>
</dbReference>
<name>A0A5P8M3X4_9LACO</name>
<evidence type="ECO:0000313" key="3">
    <source>
        <dbReference type="Proteomes" id="UP000326779"/>
    </source>
</evidence>
<dbReference type="GO" id="GO:0005524">
    <property type="term" value="F:ATP binding"/>
    <property type="evidence" value="ECO:0007669"/>
    <property type="project" value="InterPro"/>
</dbReference>
<dbReference type="PROSITE" id="PS51199">
    <property type="entry name" value="SF4_HELICASE"/>
    <property type="match status" value="1"/>
</dbReference>
<keyword evidence="2" id="KW-0378">Hydrolase</keyword>
<dbReference type="Proteomes" id="UP000326779">
    <property type="component" value="Chromosome"/>
</dbReference>
<dbReference type="InterPro" id="IPR007694">
    <property type="entry name" value="DNA_helicase_DnaB-like_C"/>
</dbReference>
<evidence type="ECO:0000313" key="2">
    <source>
        <dbReference type="EMBL" id="QFR23202.1"/>
    </source>
</evidence>
<proteinExistence type="predicted"/>
<accession>A0A5P8M3X4</accession>